<accession>A0A1D1Z5J2</accession>
<feature type="non-terminal residue" evidence="2">
    <location>
        <position position="1"/>
    </location>
</feature>
<organism evidence="2">
    <name type="scientific">Anthurium amnicola</name>
    <dbReference type="NCBI Taxonomy" id="1678845"/>
    <lineage>
        <taxon>Eukaryota</taxon>
        <taxon>Viridiplantae</taxon>
        <taxon>Streptophyta</taxon>
        <taxon>Embryophyta</taxon>
        <taxon>Tracheophyta</taxon>
        <taxon>Spermatophyta</taxon>
        <taxon>Magnoliopsida</taxon>
        <taxon>Liliopsida</taxon>
        <taxon>Araceae</taxon>
        <taxon>Pothoideae</taxon>
        <taxon>Potheae</taxon>
        <taxon>Anthurium</taxon>
    </lineage>
</organism>
<evidence type="ECO:0000256" key="1">
    <source>
        <dbReference type="SAM" id="MobiDB-lite"/>
    </source>
</evidence>
<feature type="compositionally biased region" description="Acidic residues" evidence="1">
    <location>
        <begin position="92"/>
        <end position="106"/>
    </location>
</feature>
<evidence type="ECO:0000313" key="2">
    <source>
        <dbReference type="EMBL" id="JAT62146.1"/>
    </source>
</evidence>
<feature type="region of interest" description="Disordered" evidence="1">
    <location>
        <begin position="1"/>
        <end position="25"/>
    </location>
</feature>
<dbReference type="EMBL" id="GDJX01005790">
    <property type="protein sequence ID" value="JAT62146.1"/>
    <property type="molecule type" value="Transcribed_RNA"/>
</dbReference>
<proteinExistence type="predicted"/>
<gene>
    <name evidence="2" type="primary">wash_0</name>
    <name evidence="2" type="ORF">g.20753</name>
</gene>
<name>A0A1D1Z5J2_9ARAE</name>
<dbReference type="AlphaFoldDB" id="A0A1D1Z5J2"/>
<protein>
    <submittedName>
        <fullName evidence="2">WAS protein family 1</fullName>
    </submittedName>
</protein>
<sequence length="106" mass="11152">PPPPPPPPSIGGPPPPPQPPMLSREVPQLDARANLMEAIRNRGGVGGGGLKSVGEPVRQSTFTEEPSSPTGDTNLAKTLADALKKLNKDMGSDESDDDDDDEWDTE</sequence>
<feature type="region of interest" description="Disordered" evidence="1">
    <location>
        <begin position="40"/>
        <end position="74"/>
    </location>
</feature>
<feature type="compositionally biased region" description="Polar residues" evidence="1">
    <location>
        <begin position="58"/>
        <end position="71"/>
    </location>
</feature>
<feature type="compositionally biased region" description="Pro residues" evidence="1">
    <location>
        <begin position="1"/>
        <end position="20"/>
    </location>
</feature>
<feature type="region of interest" description="Disordered" evidence="1">
    <location>
        <begin position="86"/>
        <end position="106"/>
    </location>
</feature>
<reference evidence="2" key="1">
    <citation type="submission" date="2015-07" db="EMBL/GenBank/DDBJ databases">
        <title>Transcriptome Assembly of Anthurium amnicola.</title>
        <authorList>
            <person name="Suzuki J."/>
        </authorList>
    </citation>
    <scope>NUCLEOTIDE SEQUENCE</scope>
</reference>